<dbReference type="PROSITE" id="PS00866">
    <property type="entry name" value="CPSASE_1"/>
    <property type="match status" value="1"/>
</dbReference>
<reference evidence="10 11" key="1">
    <citation type="submission" date="2024-03" db="EMBL/GenBank/DDBJ databases">
        <title>High-quality draft genome sequencing of Tistrella sp. BH-R2-4.</title>
        <authorList>
            <person name="Dong C."/>
        </authorList>
    </citation>
    <scope>NUCLEOTIDE SEQUENCE [LARGE SCALE GENOMIC DNA]</scope>
    <source>
        <strain evidence="10 11">BH-R2-4</strain>
    </source>
</reference>
<comment type="caution">
    <text evidence="10">The sequence shown here is derived from an EMBL/GenBank/DDBJ whole genome shotgun (WGS) entry which is preliminary data.</text>
</comment>
<dbReference type="InterPro" id="IPR011761">
    <property type="entry name" value="ATP-grasp"/>
</dbReference>
<dbReference type="RefSeq" id="WP_345937183.1">
    <property type="nucleotide sequence ID" value="NZ_JBBKTW010000003.1"/>
</dbReference>
<dbReference type="InterPro" id="IPR005481">
    <property type="entry name" value="BC-like_N"/>
</dbReference>
<evidence type="ECO:0000256" key="5">
    <source>
        <dbReference type="ARBA" id="ARBA00022840"/>
    </source>
</evidence>
<dbReference type="PANTHER" id="PTHR48095">
    <property type="entry name" value="PYRUVATE CARBOXYLASE SUBUNIT A"/>
    <property type="match status" value="1"/>
</dbReference>
<evidence type="ECO:0000256" key="1">
    <source>
        <dbReference type="ARBA" id="ARBA00003761"/>
    </source>
</evidence>
<keyword evidence="5 7" id="KW-0067">ATP-binding</keyword>
<dbReference type="NCBIfam" id="NF006367">
    <property type="entry name" value="PRK08591.1"/>
    <property type="match status" value="1"/>
</dbReference>
<dbReference type="Proteomes" id="UP001413721">
    <property type="component" value="Unassembled WGS sequence"/>
</dbReference>
<keyword evidence="11" id="KW-1185">Reference proteome</keyword>
<dbReference type="InterPro" id="IPR011054">
    <property type="entry name" value="Rudment_hybrid_motif"/>
</dbReference>
<dbReference type="EC" id="6.3.4.14" evidence="2"/>
<gene>
    <name evidence="10" type="ORF">WG926_09220</name>
</gene>
<evidence type="ECO:0000313" key="11">
    <source>
        <dbReference type="Proteomes" id="UP001413721"/>
    </source>
</evidence>
<dbReference type="SUPFAM" id="SSF56059">
    <property type="entry name" value="Glutathione synthetase ATP-binding domain-like"/>
    <property type="match status" value="1"/>
</dbReference>
<dbReference type="SUPFAM" id="SSF51246">
    <property type="entry name" value="Rudiment single hybrid motif"/>
    <property type="match status" value="1"/>
</dbReference>
<dbReference type="EMBL" id="JBBKTW010000003">
    <property type="protein sequence ID" value="MEN2988482.1"/>
    <property type="molecule type" value="Genomic_DNA"/>
</dbReference>
<sequence length="466" mass="48911">MAIKRLFIANRGEIAVRIVRAAKALGIETVQAHSEADADMLAVRLADQAACIGPAPAKASYLNAAAIIAAARETGCDAIHPGYGFLAENATFAEAVDAAGLIFVGPTAATIRMMGDKAAARAAAIAAGVPVVPGSDGRLADTDAALVAAEAVGYPVMIKAAAGGGGRGIRIANDPAELRKLAPQAASEAEAAFGDGGLYLERVIINARHIEVQILGDGNRAVHCFERECSLQRRRQKVWEEAPAACLDDATRATLCASAVALAEYVGYRGAGTLEYLYDEPSGQFFFIEMNTRIQVEHPVTEMVTGVDLVAEMIRIAGGEPLSLAQDDIRISGHAIEVRINAEDPANNFMPFPGVVGRMEIPEAPHIRFDGMIYEGYQIPPFYDSLLAKLIVSGSDRVQAIDNLAAALDALVIEGLKTTIPLHKALAADPVIRDGQAHTQFLEAWLAAGRLAAAQPPAAAHSPAAS</sequence>
<evidence type="ECO:0000256" key="2">
    <source>
        <dbReference type="ARBA" id="ARBA00013263"/>
    </source>
</evidence>
<evidence type="ECO:0000256" key="7">
    <source>
        <dbReference type="PROSITE-ProRule" id="PRU00409"/>
    </source>
</evidence>
<dbReference type="SUPFAM" id="SSF52440">
    <property type="entry name" value="PreATP-grasp domain"/>
    <property type="match status" value="1"/>
</dbReference>
<dbReference type="PANTHER" id="PTHR48095:SF2">
    <property type="entry name" value="BIOTIN CARBOXYLASE, CHLOROPLASTIC"/>
    <property type="match status" value="1"/>
</dbReference>
<dbReference type="InterPro" id="IPR051602">
    <property type="entry name" value="ACC_Biotin_Carboxylase"/>
</dbReference>
<feature type="domain" description="Biotin carboxylation" evidence="9">
    <location>
        <begin position="2"/>
        <end position="447"/>
    </location>
</feature>
<keyword evidence="4 7" id="KW-0547">Nucleotide-binding</keyword>
<dbReference type="Pfam" id="PF02786">
    <property type="entry name" value="CPSase_L_D2"/>
    <property type="match status" value="1"/>
</dbReference>
<name>A0ABU9YI66_9PROT</name>
<evidence type="ECO:0000259" key="8">
    <source>
        <dbReference type="PROSITE" id="PS50975"/>
    </source>
</evidence>
<dbReference type="NCBIfam" id="NF009471">
    <property type="entry name" value="PRK12833.1"/>
    <property type="match status" value="1"/>
</dbReference>
<dbReference type="SMART" id="SM00878">
    <property type="entry name" value="Biotin_carb_C"/>
    <property type="match status" value="1"/>
</dbReference>
<comment type="catalytic activity">
    <reaction evidence="6">
        <text>N(6)-biotinyl-L-lysyl-[protein] + hydrogencarbonate + ATP = N(6)-carboxybiotinyl-L-lysyl-[protein] + ADP + phosphate + H(+)</text>
        <dbReference type="Rhea" id="RHEA:13501"/>
        <dbReference type="Rhea" id="RHEA-COMP:10505"/>
        <dbReference type="Rhea" id="RHEA-COMP:10506"/>
        <dbReference type="ChEBI" id="CHEBI:15378"/>
        <dbReference type="ChEBI" id="CHEBI:17544"/>
        <dbReference type="ChEBI" id="CHEBI:30616"/>
        <dbReference type="ChEBI" id="CHEBI:43474"/>
        <dbReference type="ChEBI" id="CHEBI:83144"/>
        <dbReference type="ChEBI" id="CHEBI:83145"/>
        <dbReference type="ChEBI" id="CHEBI:456216"/>
        <dbReference type="EC" id="6.3.4.14"/>
    </reaction>
</comment>
<dbReference type="InterPro" id="IPR005479">
    <property type="entry name" value="CPAse_ATP-bd"/>
</dbReference>
<dbReference type="InterPro" id="IPR005482">
    <property type="entry name" value="Biotin_COase_C"/>
</dbReference>
<dbReference type="PROSITE" id="PS50975">
    <property type="entry name" value="ATP_GRASP"/>
    <property type="match status" value="1"/>
</dbReference>
<dbReference type="Gene3D" id="3.30.470.20">
    <property type="entry name" value="ATP-grasp fold, B domain"/>
    <property type="match status" value="1"/>
</dbReference>
<evidence type="ECO:0000259" key="9">
    <source>
        <dbReference type="PROSITE" id="PS50979"/>
    </source>
</evidence>
<protein>
    <recommendedName>
        <fullName evidence="2">biotin carboxylase</fullName>
        <ecNumber evidence="2">6.3.4.14</ecNumber>
    </recommendedName>
</protein>
<organism evidence="10 11">
    <name type="scientific">Tistrella arctica</name>
    <dbReference type="NCBI Taxonomy" id="3133430"/>
    <lineage>
        <taxon>Bacteria</taxon>
        <taxon>Pseudomonadati</taxon>
        <taxon>Pseudomonadota</taxon>
        <taxon>Alphaproteobacteria</taxon>
        <taxon>Geminicoccales</taxon>
        <taxon>Geminicoccaceae</taxon>
        <taxon>Tistrella</taxon>
    </lineage>
</organism>
<evidence type="ECO:0000256" key="4">
    <source>
        <dbReference type="ARBA" id="ARBA00022741"/>
    </source>
</evidence>
<proteinExistence type="predicted"/>
<dbReference type="InterPro" id="IPR016185">
    <property type="entry name" value="PreATP-grasp_dom_sf"/>
</dbReference>
<dbReference type="InterPro" id="IPR011764">
    <property type="entry name" value="Biotin_carboxylation_dom"/>
</dbReference>
<evidence type="ECO:0000256" key="3">
    <source>
        <dbReference type="ARBA" id="ARBA00022598"/>
    </source>
</evidence>
<keyword evidence="3" id="KW-0436">Ligase</keyword>
<dbReference type="PROSITE" id="PS50979">
    <property type="entry name" value="BC"/>
    <property type="match status" value="1"/>
</dbReference>
<feature type="domain" description="ATP-grasp" evidence="8">
    <location>
        <begin position="121"/>
        <end position="318"/>
    </location>
</feature>
<accession>A0ABU9YI66</accession>
<evidence type="ECO:0000256" key="6">
    <source>
        <dbReference type="ARBA" id="ARBA00048600"/>
    </source>
</evidence>
<dbReference type="Pfam" id="PF00289">
    <property type="entry name" value="Biotin_carb_N"/>
    <property type="match status" value="1"/>
</dbReference>
<dbReference type="Pfam" id="PF02785">
    <property type="entry name" value="Biotin_carb_C"/>
    <property type="match status" value="1"/>
</dbReference>
<evidence type="ECO:0000313" key="10">
    <source>
        <dbReference type="EMBL" id="MEN2988482.1"/>
    </source>
</evidence>
<dbReference type="PROSITE" id="PS00867">
    <property type="entry name" value="CPSASE_2"/>
    <property type="match status" value="1"/>
</dbReference>
<comment type="function">
    <text evidence="1">This protein is a component of the acetyl coenzyme A carboxylase complex; first, biotin carboxylase catalyzes the carboxylation of the carrier protein and then the transcarboxylase transfers the carboxyl group to form malonyl-CoA.</text>
</comment>